<dbReference type="InterPro" id="IPR004300">
    <property type="entry name" value="Glyco_hydro_57_N"/>
</dbReference>
<dbReference type="RefSeq" id="WP_188847313.1">
    <property type="nucleotide sequence ID" value="NZ_BMPJ01000011.1"/>
</dbReference>
<dbReference type="Proteomes" id="UP001589830">
    <property type="component" value="Unassembled WGS sequence"/>
</dbReference>
<accession>A0ABV6Q343</accession>
<dbReference type="Pfam" id="PF09210">
    <property type="entry name" value="BE_C"/>
    <property type="match status" value="1"/>
</dbReference>
<evidence type="ECO:0000259" key="4">
    <source>
        <dbReference type="Pfam" id="PF03065"/>
    </source>
</evidence>
<keyword evidence="6" id="KW-0808">Transferase</keyword>
<evidence type="ECO:0000313" key="7">
    <source>
        <dbReference type="Proteomes" id="UP001589830"/>
    </source>
</evidence>
<evidence type="ECO:0000256" key="3">
    <source>
        <dbReference type="RuleBase" id="RU361196"/>
    </source>
</evidence>
<dbReference type="NCBIfam" id="NF041566">
    <property type="entry name" value="branchenz_Thermus"/>
    <property type="match status" value="1"/>
</dbReference>
<dbReference type="InterPro" id="IPR048145">
    <property type="entry name" value="TTHA1902"/>
</dbReference>
<feature type="domain" description="1,4-alpha-glucan branching enzyme C-terminal" evidence="5">
    <location>
        <begin position="437"/>
        <end position="515"/>
    </location>
</feature>
<dbReference type="Pfam" id="PF03065">
    <property type="entry name" value="Glyco_hydro_57"/>
    <property type="match status" value="1"/>
</dbReference>
<dbReference type="SUPFAM" id="SSF88688">
    <property type="entry name" value="Families 57/38 glycoside transferase middle domain"/>
    <property type="match status" value="1"/>
</dbReference>
<name>A0ABV6Q343_9DEIN</name>
<comment type="caution">
    <text evidence="6">The sequence shown here is derived from an EMBL/GenBank/DDBJ whole genome shotgun (WGS) entry which is preliminary data.</text>
</comment>
<keyword evidence="2 3" id="KW-0119">Carbohydrate metabolism</keyword>
<gene>
    <name evidence="6" type="ORF">ACFFFP_10240</name>
</gene>
<organism evidence="6 7">
    <name type="scientific">Thermus composti</name>
    <dbReference type="NCBI Taxonomy" id="532059"/>
    <lineage>
        <taxon>Bacteria</taxon>
        <taxon>Thermotogati</taxon>
        <taxon>Deinococcota</taxon>
        <taxon>Deinococci</taxon>
        <taxon>Thermales</taxon>
        <taxon>Thermaceae</taxon>
        <taxon>Thermus</taxon>
    </lineage>
</organism>
<dbReference type="SUPFAM" id="SSF88713">
    <property type="entry name" value="Glycoside hydrolase/deacetylase"/>
    <property type="match status" value="1"/>
</dbReference>
<dbReference type="Gene3D" id="3.20.110.10">
    <property type="entry name" value="Glycoside hydrolase 38, N terminal domain"/>
    <property type="match status" value="1"/>
</dbReference>
<comment type="similarity">
    <text evidence="1 3">Belongs to the glycosyl hydrolase 57 family.</text>
</comment>
<dbReference type="InterPro" id="IPR011330">
    <property type="entry name" value="Glyco_hydro/deAcase_b/a-brl"/>
</dbReference>
<protein>
    <submittedName>
        <fullName evidence="6">1,4-alpha-glucan branching protein</fullName>
        <ecNumber evidence="6">2.4.1.18</ecNumber>
    </submittedName>
</protein>
<evidence type="ECO:0000256" key="2">
    <source>
        <dbReference type="ARBA" id="ARBA00023277"/>
    </source>
</evidence>
<dbReference type="Gene3D" id="1.20.1430.10">
    <property type="entry name" value="Families 57/38 glycoside transferase, middle domain"/>
    <property type="match status" value="1"/>
</dbReference>
<dbReference type="InterPro" id="IPR037090">
    <property type="entry name" value="57_glycoside_trans_central"/>
</dbReference>
<sequence>MARFALVLHAHLPYVRAHGMWPFGEETLYEAMAETYLPLARALERLFAEGVEVRFTLGITPILAEQLADAKVKEGFWAYVKDRLERAQADYGRYQGTELEASARHQVAFWELTLDHFQRLSGDLVAAFRKAQERGQVELITSNATHGYSPLLGYDEALWAQIKTGVATYRRHFAKDPTGFWLPEMAYRPRGPWKPPVEGPPEGVRPGVDELLMRAGIRYTFVDAHLVQGGRPLAPYGEAALGPVESAEATFYVHELESGLRVLARNQETALQVWSADYGYPGEGLYREFHRKDPLSGLHHWRVTHRKADLSEKAPYDPEAAFAKAKEHAAHFVGLLSRLAKKHPEGVILAPYDAELFGHWWYEGVAWLEEVLRLLPKTPGLRAVTAREAVQGPAVRTVLPEGSWGRGGDHRVWLNEATLDYWREVYRAEAALREAVARGVLPTPTLQQAMRELLLLEASDWPFLIDTGQAKAYAEERYKAHAERFFRLMKGVSPEELKALEALDNPFPEADPRLYLGPEG</sequence>
<dbReference type="InterPro" id="IPR040042">
    <property type="entry name" value="Branching_enz_MT3115-like"/>
</dbReference>
<dbReference type="EMBL" id="JBHLTW010000042">
    <property type="protein sequence ID" value="MFC0596536.1"/>
    <property type="molecule type" value="Genomic_DNA"/>
</dbReference>
<proteinExistence type="inferred from homology"/>
<evidence type="ECO:0000259" key="5">
    <source>
        <dbReference type="Pfam" id="PF09210"/>
    </source>
</evidence>
<dbReference type="GO" id="GO:0003844">
    <property type="term" value="F:1,4-alpha-glucan branching enzyme activity"/>
    <property type="evidence" value="ECO:0007669"/>
    <property type="project" value="UniProtKB-EC"/>
</dbReference>
<dbReference type="InterPro" id="IPR015293">
    <property type="entry name" value="BE_C"/>
</dbReference>
<dbReference type="InterPro" id="IPR027291">
    <property type="entry name" value="Glyco_hydro_38_N_sf"/>
</dbReference>
<keyword evidence="7" id="KW-1185">Reference proteome</keyword>
<evidence type="ECO:0000256" key="1">
    <source>
        <dbReference type="ARBA" id="ARBA00006821"/>
    </source>
</evidence>
<feature type="domain" description="Glycoside hydrolase family 57 N-terminal" evidence="4">
    <location>
        <begin position="5"/>
        <end position="391"/>
    </location>
</feature>
<evidence type="ECO:0000313" key="6">
    <source>
        <dbReference type="EMBL" id="MFC0596536.1"/>
    </source>
</evidence>
<dbReference type="InterPro" id="IPR028995">
    <property type="entry name" value="Glyco_hydro_57/38_cen_sf"/>
</dbReference>
<dbReference type="PANTHER" id="PTHR41695:SF1">
    <property type="entry name" value="1,4-ALPHA-GLUCAN BRANCHING ENZYME TK1436"/>
    <property type="match status" value="1"/>
</dbReference>
<keyword evidence="6" id="KW-0328">Glycosyltransferase</keyword>
<dbReference type="EC" id="2.4.1.18" evidence="6"/>
<reference evidence="6 7" key="1">
    <citation type="submission" date="2024-09" db="EMBL/GenBank/DDBJ databases">
        <authorList>
            <person name="Sun Q."/>
            <person name="Mori K."/>
        </authorList>
    </citation>
    <scope>NUCLEOTIDE SEQUENCE [LARGE SCALE GENOMIC DNA]</scope>
    <source>
        <strain evidence="6 7">NCAIM B.02340</strain>
    </source>
</reference>
<dbReference type="PANTHER" id="PTHR41695">
    <property type="entry name" value="1,4-ALPHA-GLUCAN BRANCHING ENZYME RV3031-RELATED"/>
    <property type="match status" value="1"/>
</dbReference>